<evidence type="ECO:0000313" key="3">
    <source>
        <dbReference type="Proteomes" id="UP001283361"/>
    </source>
</evidence>
<name>A0AAE0ZHY6_9GAST</name>
<proteinExistence type="predicted"/>
<accession>A0AAE0ZHY6</accession>
<feature type="signal peptide" evidence="1">
    <location>
        <begin position="1"/>
        <end position="33"/>
    </location>
</feature>
<dbReference type="Proteomes" id="UP001283361">
    <property type="component" value="Unassembled WGS sequence"/>
</dbReference>
<dbReference type="AlphaFoldDB" id="A0AAE0ZHY6"/>
<protein>
    <submittedName>
        <fullName evidence="2">Uncharacterized protein</fullName>
    </submittedName>
</protein>
<dbReference type="EMBL" id="JAWDGP010004021">
    <property type="protein sequence ID" value="KAK3768702.1"/>
    <property type="molecule type" value="Genomic_DNA"/>
</dbReference>
<comment type="caution">
    <text evidence="2">The sequence shown here is derived from an EMBL/GenBank/DDBJ whole genome shotgun (WGS) entry which is preliminary data.</text>
</comment>
<feature type="chain" id="PRO_5042046292" evidence="1">
    <location>
        <begin position="34"/>
        <end position="294"/>
    </location>
</feature>
<keyword evidence="3" id="KW-1185">Reference proteome</keyword>
<reference evidence="2" key="1">
    <citation type="journal article" date="2023" name="G3 (Bethesda)">
        <title>A reference genome for the long-term kleptoplast-retaining sea slug Elysia crispata morphotype clarki.</title>
        <authorList>
            <person name="Eastman K.E."/>
            <person name="Pendleton A.L."/>
            <person name="Shaikh M.A."/>
            <person name="Suttiyut T."/>
            <person name="Ogas R."/>
            <person name="Tomko P."/>
            <person name="Gavelis G."/>
            <person name="Widhalm J.R."/>
            <person name="Wisecaver J.H."/>
        </authorList>
    </citation>
    <scope>NUCLEOTIDE SEQUENCE</scope>
    <source>
        <strain evidence="2">ECLA1</strain>
    </source>
</reference>
<evidence type="ECO:0000313" key="2">
    <source>
        <dbReference type="EMBL" id="KAK3768702.1"/>
    </source>
</evidence>
<gene>
    <name evidence="2" type="ORF">RRG08_025946</name>
</gene>
<evidence type="ECO:0000256" key="1">
    <source>
        <dbReference type="SAM" id="SignalP"/>
    </source>
</evidence>
<sequence length="294" mass="30987">MGRCAGSSTARCCLILSLCLYLAVINFPRPPRAECPGWLYGSGGVEVNRTTGGTHSTPLQHLVTTQGSMVAHDAKVLRSTEPLMNHWWYPLHIPPASGHHTGLYGSGGVEVNGNTGGTHSTPLPHLVTTQGSMGTHEAEVLSHHTGLYGSGGVEVNRTTGATHSTPLPHLVTTQDSMVAHDAEVLSHHTGLYGSGGVEVNRTTGGTHSTPVPHLVTTKGSMVAKVLSHHKGLYGSGGVDVNRTTGGTHSTPLPHLVITKASMVTHDAKVLRSTEPLVVTTPHPSHIWSPHRALW</sequence>
<keyword evidence="1" id="KW-0732">Signal</keyword>
<organism evidence="2 3">
    <name type="scientific">Elysia crispata</name>
    <name type="common">lettuce slug</name>
    <dbReference type="NCBI Taxonomy" id="231223"/>
    <lineage>
        <taxon>Eukaryota</taxon>
        <taxon>Metazoa</taxon>
        <taxon>Spiralia</taxon>
        <taxon>Lophotrochozoa</taxon>
        <taxon>Mollusca</taxon>
        <taxon>Gastropoda</taxon>
        <taxon>Heterobranchia</taxon>
        <taxon>Euthyneura</taxon>
        <taxon>Panpulmonata</taxon>
        <taxon>Sacoglossa</taxon>
        <taxon>Placobranchoidea</taxon>
        <taxon>Plakobranchidae</taxon>
        <taxon>Elysia</taxon>
    </lineage>
</organism>